<dbReference type="PROSITE" id="PS50158">
    <property type="entry name" value="ZF_CCHC"/>
    <property type="match status" value="1"/>
</dbReference>
<dbReference type="SMART" id="SM00343">
    <property type="entry name" value="ZnF_C2HC"/>
    <property type="match status" value="2"/>
</dbReference>
<keyword evidence="5" id="KW-1185">Reference proteome</keyword>
<keyword evidence="1" id="KW-0863">Zinc-finger</keyword>
<sequence length="352" mass="38943">MAARRVPTTPPPIQPAPAKGRTRKPSAKVLEAQQSLRTRTIASRSTQNEPSASATVSPERPNKEPSHQLVIDVSRVEGEAAEKILTTEVAKQTILHGIRDIDRLSGATVKDFRMWHTDNKTTVIKFSVEKDKEAAFRQTATQLLESRIPGARLIGPKWHAVKADWIEVSLAMDIDSGKVSKSTMERFGEENGVEVCTMRWLGRPRPSGQHASVVIKVATKEDAEKLLGSDIVLFGGGAVIMSAFKERRTPVACFKCRRYGHRARDCKRPDTCDMCGQEGHLQCEIVNLRCINCQGLTEPRNGSAQRTEKRGTGFLRFSSTGNRVSVVEPSILSRLNSQSPPPSQPTYQHWAV</sequence>
<evidence type="ECO:0000313" key="4">
    <source>
        <dbReference type="EMBL" id="KAF2808824.1"/>
    </source>
</evidence>
<protein>
    <recommendedName>
        <fullName evidence="3">CCHC-type domain-containing protein</fullName>
    </recommendedName>
</protein>
<reference evidence="6" key="2">
    <citation type="submission" date="2020-04" db="EMBL/GenBank/DDBJ databases">
        <authorList>
            <consortium name="NCBI Genome Project"/>
        </authorList>
    </citation>
    <scope>NUCLEOTIDE SEQUENCE</scope>
    <source>
        <strain evidence="6">CBS 304.34</strain>
    </source>
</reference>
<dbReference type="AlphaFoldDB" id="A0A6A6YLG5"/>
<proteinExistence type="predicted"/>
<feature type="domain" description="CCHC-type" evidence="3">
    <location>
        <begin position="253"/>
        <end position="268"/>
    </location>
</feature>
<evidence type="ECO:0000256" key="2">
    <source>
        <dbReference type="SAM" id="MobiDB-lite"/>
    </source>
</evidence>
<keyword evidence="1" id="KW-0862">Zinc</keyword>
<organism evidence="4">
    <name type="scientific">Mytilinidion resinicola</name>
    <dbReference type="NCBI Taxonomy" id="574789"/>
    <lineage>
        <taxon>Eukaryota</taxon>
        <taxon>Fungi</taxon>
        <taxon>Dikarya</taxon>
        <taxon>Ascomycota</taxon>
        <taxon>Pezizomycotina</taxon>
        <taxon>Dothideomycetes</taxon>
        <taxon>Pleosporomycetidae</taxon>
        <taxon>Mytilinidiales</taxon>
        <taxon>Mytilinidiaceae</taxon>
        <taxon>Mytilinidion</taxon>
    </lineage>
</organism>
<evidence type="ECO:0000259" key="3">
    <source>
        <dbReference type="PROSITE" id="PS50158"/>
    </source>
</evidence>
<evidence type="ECO:0000313" key="6">
    <source>
        <dbReference type="RefSeq" id="XP_033575788.1"/>
    </source>
</evidence>
<reference evidence="6" key="3">
    <citation type="submission" date="2025-04" db="UniProtKB">
        <authorList>
            <consortium name="RefSeq"/>
        </authorList>
    </citation>
    <scope>IDENTIFICATION</scope>
    <source>
        <strain evidence="6">CBS 304.34</strain>
    </source>
</reference>
<dbReference type="RefSeq" id="XP_033575788.1">
    <property type="nucleotide sequence ID" value="XM_033723636.1"/>
</dbReference>
<name>A0A6A6YLG5_9PEZI</name>
<dbReference type="GO" id="GO:0003676">
    <property type="term" value="F:nucleic acid binding"/>
    <property type="evidence" value="ECO:0007669"/>
    <property type="project" value="InterPro"/>
</dbReference>
<dbReference type="GeneID" id="54464529"/>
<dbReference type="SUPFAM" id="SSF57756">
    <property type="entry name" value="Retrovirus zinc finger-like domains"/>
    <property type="match status" value="1"/>
</dbReference>
<dbReference type="EMBL" id="MU003702">
    <property type="protein sequence ID" value="KAF2808824.1"/>
    <property type="molecule type" value="Genomic_DNA"/>
</dbReference>
<evidence type="ECO:0000313" key="5">
    <source>
        <dbReference type="Proteomes" id="UP000504636"/>
    </source>
</evidence>
<dbReference type="InterPro" id="IPR001878">
    <property type="entry name" value="Znf_CCHC"/>
</dbReference>
<dbReference type="InterPro" id="IPR036875">
    <property type="entry name" value="Znf_CCHC_sf"/>
</dbReference>
<dbReference type="Proteomes" id="UP000504636">
    <property type="component" value="Unplaced"/>
</dbReference>
<accession>A0A6A6YLG5</accession>
<dbReference type="Gene3D" id="4.10.60.10">
    <property type="entry name" value="Zinc finger, CCHC-type"/>
    <property type="match status" value="1"/>
</dbReference>
<feature type="region of interest" description="Disordered" evidence="2">
    <location>
        <begin position="333"/>
        <end position="352"/>
    </location>
</feature>
<reference evidence="4 6" key="1">
    <citation type="journal article" date="2020" name="Stud. Mycol.">
        <title>101 Dothideomycetes genomes: a test case for predicting lifestyles and emergence of pathogens.</title>
        <authorList>
            <person name="Haridas S."/>
            <person name="Albert R."/>
            <person name="Binder M."/>
            <person name="Bloem J."/>
            <person name="Labutti K."/>
            <person name="Salamov A."/>
            <person name="Andreopoulos B."/>
            <person name="Baker S."/>
            <person name="Barry K."/>
            <person name="Bills G."/>
            <person name="Bluhm B."/>
            <person name="Cannon C."/>
            <person name="Castanera R."/>
            <person name="Culley D."/>
            <person name="Daum C."/>
            <person name="Ezra D."/>
            <person name="Gonzalez J."/>
            <person name="Henrissat B."/>
            <person name="Kuo A."/>
            <person name="Liang C."/>
            <person name="Lipzen A."/>
            <person name="Lutzoni F."/>
            <person name="Magnuson J."/>
            <person name="Mondo S."/>
            <person name="Nolan M."/>
            <person name="Ohm R."/>
            <person name="Pangilinan J."/>
            <person name="Park H.-J."/>
            <person name="Ramirez L."/>
            <person name="Alfaro M."/>
            <person name="Sun H."/>
            <person name="Tritt A."/>
            <person name="Yoshinaga Y."/>
            <person name="Zwiers L.-H."/>
            <person name="Turgeon B."/>
            <person name="Goodwin S."/>
            <person name="Spatafora J."/>
            <person name="Crous P."/>
            <person name="Grigoriev I."/>
        </authorList>
    </citation>
    <scope>NUCLEOTIDE SEQUENCE</scope>
    <source>
        <strain evidence="4 6">CBS 304.34</strain>
    </source>
</reference>
<dbReference type="GO" id="GO:0008270">
    <property type="term" value="F:zinc ion binding"/>
    <property type="evidence" value="ECO:0007669"/>
    <property type="project" value="UniProtKB-KW"/>
</dbReference>
<feature type="compositionally biased region" description="Polar residues" evidence="2">
    <location>
        <begin position="32"/>
        <end position="56"/>
    </location>
</feature>
<feature type="region of interest" description="Disordered" evidence="2">
    <location>
        <begin position="1"/>
        <end position="67"/>
    </location>
</feature>
<gene>
    <name evidence="4 6" type="ORF">BDZ99DRAFT_499209</name>
</gene>
<evidence type="ECO:0000256" key="1">
    <source>
        <dbReference type="PROSITE-ProRule" id="PRU00047"/>
    </source>
</evidence>
<dbReference type="OrthoDB" id="3942891at2759"/>
<keyword evidence="1" id="KW-0479">Metal-binding</keyword>
<dbReference type="Pfam" id="PF00098">
    <property type="entry name" value="zf-CCHC"/>
    <property type="match status" value="1"/>
</dbReference>